<dbReference type="Pfam" id="PF13613">
    <property type="entry name" value="HTH_Tnp_4"/>
    <property type="match status" value="1"/>
</dbReference>
<keyword evidence="6" id="KW-1185">Reference proteome</keyword>
<evidence type="ECO:0000313" key="5">
    <source>
        <dbReference type="EMBL" id="MFB2835832.1"/>
    </source>
</evidence>
<sequence>MSTLVEYISKNPKETKRLIGIGYEQLEQLISQAERLHQEKLAVQEAEKTRIIKKGGGRKPSLPVAEQILLTLVYLHHLPTFQLLGVQFGVSESTAHNLFHYWIKILGELLPASLLEQVKKNENEWSWVQEILQEWELVVDSWEQARERPQEYEEQKKYYSGKKKSHTRKNQIIVPGKKSEIVDVIVGRPGPESDINLFRQRQSEFAKNQKFKGDKGYIYDLAQ</sequence>
<proteinExistence type="predicted"/>
<organism evidence="5 6">
    <name type="scientific">Floridaenema evergladense BLCC-F167</name>
    <dbReference type="NCBI Taxonomy" id="3153639"/>
    <lineage>
        <taxon>Bacteria</taxon>
        <taxon>Bacillati</taxon>
        <taxon>Cyanobacteriota</taxon>
        <taxon>Cyanophyceae</taxon>
        <taxon>Oscillatoriophycideae</taxon>
        <taxon>Aerosakkonematales</taxon>
        <taxon>Aerosakkonemataceae</taxon>
        <taxon>Floridanema</taxon>
        <taxon>Floridanema evergladense</taxon>
    </lineage>
</organism>
<evidence type="ECO:0000313" key="6">
    <source>
        <dbReference type="Proteomes" id="UP001576780"/>
    </source>
</evidence>
<dbReference type="InterPro" id="IPR027805">
    <property type="entry name" value="Transposase_HTH_dom"/>
</dbReference>
<dbReference type="RefSeq" id="WP_413278236.1">
    <property type="nucleotide sequence ID" value="NZ_JBHFNT010000125.1"/>
</dbReference>
<dbReference type="Proteomes" id="UP001576780">
    <property type="component" value="Unassembled WGS sequence"/>
</dbReference>
<dbReference type="InterPro" id="IPR027806">
    <property type="entry name" value="HARBI1_dom"/>
</dbReference>
<evidence type="ECO:0000256" key="2">
    <source>
        <dbReference type="ARBA" id="ARBA00022723"/>
    </source>
</evidence>
<feature type="domain" description="Transposase Helix-turn-helix" evidence="4">
    <location>
        <begin position="61"/>
        <end position="111"/>
    </location>
</feature>
<dbReference type="Pfam" id="PF13359">
    <property type="entry name" value="DDE_Tnp_4"/>
    <property type="match status" value="1"/>
</dbReference>
<comment type="cofactor">
    <cofactor evidence="1">
        <name>a divalent metal cation</name>
        <dbReference type="ChEBI" id="CHEBI:60240"/>
    </cofactor>
</comment>
<gene>
    <name evidence="5" type="ORF">ACE1CA_14985</name>
</gene>
<dbReference type="EMBL" id="JBHFNT010000125">
    <property type="protein sequence ID" value="MFB2835832.1"/>
    <property type="molecule type" value="Genomic_DNA"/>
</dbReference>
<feature type="domain" description="DDE Tnp4" evidence="3">
    <location>
        <begin position="139"/>
        <end position="218"/>
    </location>
</feature>
<evidence type="ECO:0000259" key="4">
    <source>
        <dbReference type="Pfam" id="PF13613"/>
    </source>
</evidence>
<reference evidence="5 6" key="1">
    <citation type="submission" date="2024-09" db="EMBL/GenBank/DDBJ databases">
        <title>Floridaenema gen nov. (Aerosakkonemataceae, Aerosakkonematales ord. nov., Cyanobacteria) from benthic tropical and subtropical fresh waters, with the description of four new species.</title>
        <authorList>
            <person name="Moretto J.A."/>
            <person name="Berthold D.E."/>
            <person name="Lefler F.W."/>
            <person name="Huang I.-S."/>
            <person name="Laughinghouse H. IV."/>
        </authorList>
    </citation>
    <scope>NUCLEOTIDE SEQUENCE [LARGE SCALE GENOMIC DNA]</scope>
    <source>
        <strain evidence="5 6">BLCC-F167</strain>
    </source>
</reference>
<evidence type="ECO:0000256" key="1">
    <source>
        <dbReference type="ARBA" id="ARBA00001968"/>
    </source>
</evidence>
<protein>
    <submittedName>
        <fullName evidence="5">Transposase family protein</fullName>
    </submittedName>
</protein>
<evidence type="ECO:0000259" key="3">
    <source>
        <dbReference type="Pfam" id="PF13359"/>
    </source>
</evidence>
<accession>A0ABV4WLS0</accession>
<name>A0ABV4WLS0_9CYAN</name>
<comment type="caution">
    <text evidence="5">The sequence shown here is derived from an EMBL/GenBank/DDBJ whole genome shotgun (WGS) entry which is preliminary data.</text>
</comment>
<keyword evidence="2" id="KW-0479">Metal-binding</keyword>